<keyword evidence="4" id="KW-0808">Transferase</keyword>
<dbReference type="Proteomes" id="UP000218139">
    <property type="component" value="Unassembled WGS sequence"/>
</dbReference>
<reference evidence="10 11" key="1">
    <citation type="submission" date="2016-05" db="EMBL/GenBank/DDBJ databases">
        <authorList>
            <person name="Lee J.-Y."/>
            <person name="Kim E.B."/>
            <person name="Choi Y.-J."/>
        </authorList>
    </citation>
    <scope>NUCLEOTIDE SEQUENCE [LARGE SCALE GENOMIC DNA]</scope>
    <source>
        <strain evidence="10 11">KLA006</strain>
    </source>
</reference>
<dbReference type="InterPro" id="IPR046938">
    <property type="entry name" value="DNA_clamp_sf"/>
</dbReference>
<evidence type="ECO:0000256" key="3">
    <source>
        <dbReference type="ARBA" id="ARBA00022490"/>
    </source>
</evidence>
<evidence type="ECO:0000313" key="10">
    <source>
        <dbReference type="EMBL" id="PAY49227.1"/>
    </source>
</evidence>
<dbReference type="PANTHER" id="PTHR30478:SF0">
    <property type="entry name" value="BETA SLIDING CLAMP"/>
    <property type="match status" value="1"/>
</dbReference>
<dbReference type="GO" id="GO:0008408">
    <property type="term" value="F:3'-5' exonuclease activity"/>
    <property type="evidence" value="ECO:0007669"/>
    <property type="project" value="InterPro"/>
</dbReference>
<organism evidence="10 11">
    <name type="scientific">Ligilactobacillus salivarius</name>
    <dbReference type="NCBI Taxonomy" id="1624"/>
    <lineage>
        <taxon>Bacteria</taxon>
        <taxon>Bacillati</taxon>
        <taxon>Bacillota</taxon>
        <taxon>Bacilli</taxon>
        <taxon>Lactobacillales</taxon>
        <taxon>Lactobacillaceae</taxon>
        <taxon>Ligilactobacillus</taxon>
    </lineage>
</organism>
<dbReference type="GO" id="GO:0003677">
    <property type="term" value="F:DNA binding"/>
    <property type="evidence" value="ECO:0007669"/>
    <property type="project" value="UniProtKB-KW"/>
</dbReference>
<evidence type="ECO:0000259" key="9">
    <source>
        <dbReference type="Pfam" id="PF02767"/>
    </source>
</evidence>
<sequence length="390" mass="45166">MNKLKTKELQQTLTNLFKLGVGKTNNNLTIVFGKTQTLLMVRRLDKFHQTNNNGFIEFAAVLDASNQDQGLVLLRDAVNFKKEIGKLESEDVEFKLTDNQLVVNNGAYVSNYSSSDIRSRKTMNSQTMVTIDLDGKEFQQVYKQAFKHVSLDKRRNWLNGIHHELKKGRLTIGATDAYTLSLETVSCSSNTDELDFFVTYNMAKTLSKLRAENVKICVEENDNDWYIRFILDGKYLLESTVKKVIKPNFERLINLKNGCNPVALDSTTLKEVVKYIKQKGYNNTEYQKAKTCHLVNFKVKDKKLEVFYQVKDNNEVKFVPLDIKLKYEINTQFDLNIYFNLDYLELYLTGQRGKVTLCFQNEYKRPNVRVFQVKLQDKDDFIGAIAPVRI</sequence>
<proteinExistence type="inferred from homology"/>
<dbReference type="GO" id="GO:0003887">
    <property type="term" value="F:DNA-directed DNA polymerase activity"/>
    <property type="evidence" value="ECO:0007669"/>
    <property type="project" value="UniProtKB-KW"/>
</dbReference>
<comment type="caution">
    <text evidence="10">The sequence shown here is derived from an EMBL/GenBank/DDBJ whole genome shotgun (WGS) entry which is preliminary data.</text>
</comment>
<evidence type="ECO:0000256" key="7">
    <source>
        <dbReference type="ARBA" id="ARBA00022932"/>
    </source>
</evidence>
<comment type="subcellular location">
    <subcellularLocation>
        <location evidence="1">Cytoplasm</location>
    </subcellularLocation>
</comment>
<evidence type="ECO:0000313" key="11">
    <source>
        <dbReference type="Proteomes" id="UP000218139"/>
    </source>
</evidence>
<evidence type="ECO:0000256" key="6">
    <source>
        <dbReference type="ARBA" id="ARBA00022705"/>
    </source>
</evidence>
<dbReference type="RefSeq" id="WP_086200839.1">
    <property type="nucleotide sequence ID" value="NZ_LXZG01000004.1"/>
</dbReference>
<dbReference type="Gene3D" id="3.10.150.10">
    <property type="entry name" value="DNA Polymerase III, subunit A, domain 2"/>
    <property type="match status" value="1"/>
</dbReference>
<dbReference type="Gene3D" id="3.70.10.10">
    <property type="match status" value="1"/>
</dbReference>
<name>A0A9X6S683_9LACO</name>
<dbReference type="PANTHER" id="PTHR30478">
    <property type="entry name" value="DNA POLYMERASE III SUBUNIT BETA"/>
    <property type="match status" value="1"/>
</dbReference>
<dbReference type="AlphaFoldDB" id="A0A9X6S683"/>
<evidence type="ECO:0000256" key="8">
    <source>
        <dbReference type="ARBA" id="ARBA00023125"/>
    </source>
</evidence>
<evidence type="ECO:0000256" key="1">
    <source>
        <dbReference type="ARBA" id="ARBA00004496"/>
    </source>
</evidence>
<evidence type="ECO:0000256" key="5">
    <source>
        <dbReference type="ARBA" id="ARBA00022695"/>
    </source>
</evidence>
<protein>
    <recommendedName>
        <fullName evidence="9">DNA polymerase III beta sliding clamp central domain-containing protein</fullName>
    </recommendedName>
</protein>
<dbReference type="GO" id="GO:0005737">
    <property type="term" value="C:cytoplasm"/>
    <property type="evidence" value="ECO:0007669"/>
    <property type="project" value="UniProtKB-SubCell"/>
</dbReference>
<dbReference type="GO" id="GO:0009360">
    <property type="term" value="C:DNA polymerase III complex"/>
    <property type="evidence" value="ECO:0007669"/>
    <property type="project" value="InterPro"/>
</dbReference>
<evidence type="ECO:0000256" key="4">
    <source>
        <dbReference type="ARBA" id="ARBA00022679"/>
    </source>
</evidence>
<dbReference type="GO" id="GO:0006271">
    <property type="term" value="P:DNA strand elongation involved in DNA replication"/>
    <property type="evidence" value="ECO:0007669"/>
    <property type="project" value="TreeGrafter"/>
</dbReference>
<dbReference type="EMBL" id="LXZO01000044">
    <property type="protein sequence ID" value="PAY49227.1"/>
    <property type="molecule type" value="Genomic_DNA"/>
</dbReference>
<feature type="domain" description="DNA polymerase III beta sliding clamp central" evidence="9">
    <location>
        <begin position="133"/>
        <end position="231"/>
    </location>
</feature>
<dbReference type="SUPFAM" id="SSF55979">
    <property type="entry name" value="DNA clamp"/>
    <property type="match status" value="1"/>
</dbReference>
<keyword evidence="3" id="KW-0963">Cytoplasm</keyword>
<comment type="similarity">
    <text evidence="2">Belongs to the beta sliding clamp family.</text>
</comment>
<keyword evidence="5" id="KW-0548">Nucleotidyltransferase</keyword>
<accession>A0A9X6S683</accession>
<dbReference type="InterPro" id="IPR022637">
    <property type="entry name" value="DNA_polIII_beta_cen"/>
</dbReference>
<dbReference type="Pfam" id="PF02767">
    <property type="entry name" value="DNA_pol3_beta_2"/>
    <property type="match status" value="1"/>
</dbReference>
<dbReference type="InterPro" id="IPR001001">
    <property type="entry name" value="DNA_polIII_beta"/>
</dbReference>
<keyword evidence="6" id="KW-0235">DNA replication</keyword>
<gene>
    <name evidence="10" type="ORF">A8C52_04605</name>
</gene>
<keyword evidence="8" id="KW-0238">DNA-binding</keyword>
<evidence type="ECO:0000256" key="2">
    <source>
        <dbReference type="ARBA" id="ARBA00010752"/>
    </source>
</evidence>
<keyword evidence="7" id="KW-0239">DNA-directed DNA polymerase</keyword>